<organism evidence="3 4">
    <name type="scientific">Caulobacter hibisci</name>
    <dbReference type="NCBI Taxonomy" id="2035993"/>
    <lineage>
        <taxon>Bacteria</taxon>
        <taxon>Pseudomonadati</taxon>
        <taxon>Pseudomonadota</taxon>
        <taxon>Alphaproteobacteria</taxon>
        <taxon>Caulobacterales</taxon>
        <taxon>Caulobacteraceae</taxon>
        <taxon>Caulobacter</taxon>
    </lineage>
</organism>
<dbReference type="InterPro" id="IPR008927">
    <property type="entry name" value="6-PGluconate_DH-like_C_sf"/>
</dbReference>
<comment type="caution">
    <text evidence="3">The sequence shown here is derived from an EMBL/GenBank/DDBJ whole genome shotgun (WGS) entry which is preliminary data.</text>
</comment>
<dbReference type="InterPro" id="IPR015815">
    <property type="entry name" value="HIBADH-related"/>
</dbReference>
<keyword evidence="4" id="KW-1185">Reference proteome</keyword>
<gene>
    <name evidence="3" type="ORF">I4Q42_11480</name>
</gene>
<dbReference type="Gene3D" id="3.40.50.720">
    <property type="entry name" value="NAD(P)-binding Rossmann-like Domain"/>
    <property type="match status" value="1"/>
</dbReference>
<evidence type="ECO:0000256" key="1">
    <source>
        <dbReference type="ARBA" id="ARBA00023002"/>
    </source>
</evidence>
<dbReference type="SUPFAM" id="SSF48179">
    <property type="entry name" value="6-phosphogluconate dehydrogenase C-terminal domain-like"/>
    <property type="match status" value="1"/>
</dbReference>
<dbReference type="InterPro" id="IPR013328">
    <property type="entry name" value="6PGD_dom2"/>
</dbReference>
<dbReference type="RefSeq" id="WP_198576209.1">
    <property type="nucleotide sequence ID" value="NZ_JADWOX010000007.1"/>
</dbReference>
<dbReference type="SUPFAM" id="SSF51735">
    <property type="entry name" value="NAD(P)-binding Rossmann-fold domains"/>
    <property type="match status" value="1"/>
</dbReference>
<dbReference type="InterPro" id="IPR036291">
    <property type="entry name" value="NAD(P)-bd_dom_sf"/>
</dbReference>
<accession>A0ABS0SXE9</accession>
<protein>
    <submittedName>
        <fullName evidence="3">NAD(P)-dependent oxidoreductase</fullName>
    </submittedName>
</protein>
<reference evidence="3 4" key="1">
    <citation type="submission" date="2020-11" db="EMBL/GenBank/DDBJ databases">
        <title>genome sequence of strain KACC 18849.</title>
        <authorList>
            <person name="Gao J."/>
            <person name="Zhang X."/>
        </authorList>
    </citation>
    <scope>NUCLEOTIDE SEQUENCE [LARGE SCALE GENOMIC DNA]</scope>
    <source>
        <strain evidence="3 4">KACC 18849</strain>
    </source>
</reference>
<sequence>MSPRLALIGFGEVGQTLHADLVAAGITDIVVHDRLLADPHSGPSRAAETAGARTAPDIASTCLDRDLVVSAVTAGEALNVARAAAPHLGEAFFLDLNSVAPQTRQAQAALIERYVEAAVMAPIAPRRIKTPVLLGGPHATATLPLLERLGFSAEVFGETVGGPSAVKLSRSIFVKGLEAIVTESLASARHYGVEAQVLASLSNTIPHADWPALARYLVTRPLVHGQRRSEEMAEAALMLEAAGLPSPMAQATVEVHARQGSLGLAAAQDQAAQLGDLLDAIEQRTTALTRQRKT</sequence>
<dbReference type="Pfam" id="PF09130">
    <property type="entry name" value="DUF1932"/>
    <property type="match status" value="1"/>
</dbReference>
<proteinExistence type="predicted"/>
<dbReference type="Gene3D" id="1.10.1040.10">
    <property type="entry name" value="N-(1-d-carboxylethyl)-l-norvaline Dehydrogenase, domain 2"/>
    <property type="match status" value="1"/>
</dbReference>
<dbReference type="PIRSF" id="PIRSF000103">
    <property type="entry name" value="HIBADH"/>
    <property type="match status" value="1"/>
</dbReference>
<evidence type="ECO:0000313" key="3">
    <source>
        <dbReference type="EMBL" id="MBI1684288.1"/>
    </source>
</evidence>
<evidence type="ECO:0000313" key="4">
    <source>
        <dbReference type="Proteomes" id="UP000639859"/>
    </source>
</evidence>
<feature type="domain" description="Phosphogluconate dehydrogenase NAD-binding putative C-terminal" evidence="2">
    <location>
        <begin position="188"/>
        <end position="258"/>
    </location>
</feature>
<keyword evidence="1" id="KW-0560">Oxidoreductase</keyword>
<dbReference type="EMBL" id="JADWOX010000007">
    <property type="protein sequence ID" value="MBI1684288.1"/>
    <property type="molecule type" value="Genomic_DNA"/>
</dbReference>
<evidence type="ECO:0000259" key="2">
    <source>
        <dbReference type="Pfam" id="PF09130"/>
    </source>
</evidence>
<name>A0ABS0SXE9_9CAUL</name>
<dbReference type="InterPro" id="IPR015814">
    <property type="entry name" value="Pgluconate_DH_NAD-bd_C"/>
</dbReference>
<dbReference type="Proteomes" id="UP000639859">
    <property type="component" value="Unassembled WGS sequence"/>
</dbReference>